<evidence type="ECO:0000313" key="2">
    <source>
        <dbReference type="EMBL" id="CUH71361.1"/>
    </source>
</evidence>
<protein>
    <submittedName>
        <fullName evidence="2">Uncharacterized protein</fullName>
    </submittedName>
</protein>
<dbReference type="AlphaFoldDB" id="A0A0P1FS29"/>
<dbReference type="Proteomes" id="UP000051887">
    <property type="component" value="Unassembled WGS sequence"/>
</dbReference>
<name>A0A0P1FS29_9RHOB</name>
<keyword evidence="3" id="KW-1185">Reference proteome</keyword>
<dbReference type="EMBL" id="CYSB01000036">
    <property type="protein sequence ID" value="CUH68829.1"/>
    <property type="molecule type" value="Genomic_DNA"/>
</dbReference>
<proteinExistence type="predicted"/>
<gene>
    <name evidence="1" type="ORF">TL5118_02788</name>
    <name evidence="2" type="ORF">TL5120_01147</name>
</gene>
<evidence type="ECO:0000313" key="4">
    <source>
        <dbReference type="Proteomes" id="UP000051887"/>
    </source>
</evidence>
<sequence length="115" mass="13003">MGQFLKGFLVFDFFYNSLGGICLPEMNFETLQICNHLVLTHPLKSDFKDGKHGPVLQRALAGEWRGWSIHVEDHLEGAIHKLLETESLILEPALHKGFDHAAFEQAWAAFEAART</sequence>
<reference evidence="2 4" key="1">
    <citation type="submission" date="2015-09" db="EMBL/GenBank/DDBJ databases">
        <authorList>
            <consortium name="Swine Surveillance"/>
        </authorList>
    </citation>
    <scope>NUCLEOTIDE SEQUENCE [LARGE SCALE GENOMIC DNA]</scope>
    <source>
        <strain evidence="2 4">5120</strain>
    </source>
</reference>
<evidence type="ECO:0000313" key="3">
    <source>
        <dbReference type="Proteomes" id="UP000051086"/>
    </source>
</evidence>
<dbReference type="EMBL" id="CYSC01000020">
    <property type="protein sequence ID" value="CUH71361.1"/>
    <property type="molecule type" value="Genomic_DNA"/>
</dbReference>
<evidence type="ECO:0000313" key="1">
    <source>
        <dbReference type="EMBL" id="CUH68829.1"/>
    </source>
</evidence>
<organism evidence="2 4">
    <name type="scientific">Thalassovita autumnalis</name>
    <dbReference type="NCBI Taxonomy" id="2072972"/>
    <lineage>
        <taxon>Bacteria</taxon>
        <taxon>Pseudomonadati</taxon>
        <taxon>Pseudomonadota</taxon>
        <taxon>Alphaproteobacteria</taxon>
        <taxon>Rhodobacterales</taxon>
        <taxon>Roseobacteraceae</taxon>
        <taxon>Thalassovita</taxon>
    </lineage>
</organism>
<dbReference type="Proteomes" id="UP000051086">
    <property type="component" value="Unassembled WGS sequence"/>
</dbReference>
<accession>A0A0P1FS29</accession>
<reference evidence="1 3" key="2">
    <citation type="submission" date="2015-09" db="EMBL/GenBank/DDBJ databases">
        <authorList>
            <person name="Rodrigo-Torres L."/>
            <person name="Arahal D.R."/>
        </authorList>
    </citation>
    <scope>NUCLEOTIDE SEQUENCE [LARGE SCALE GENOMIC DNA]</scope>
    <source>
        <strain evidence="1 3">CECT 5118</strain>
    </source>
</reference>